<evidence type="ECO:0000313" key="2">
    <source>
        <dbReference type="Proteomes" id="UP001183410"/>
    </source>
</evidence>
<gene>
    <name evidence="1" type="ORF">RM844_31800</name>
</gene>
<keyword evidence="2" id="KW-1185">Reference proteome</keyword>
<evidence type="ECO:0000313" key="1">
    <source>
        <dbReference type="EMBL" id="MDT0270863.1"/>
    </source>
</evidence>
<dbReference type="RefSeq" id="WP_311670927.1">
    <property type="nucleotide sequence ID" value="NZ_JAVREO010000040.1"/>
</dbReference>
<dbReference type="EMBL" id="JAVREO010000040">
    <property type="protein sequence ID" value="MDT0270863.1"/>
    <property type="molecule type" value="Genomic_DNA"/>
</dbReference>
<sequence length="60" mass="6230">MARPTEGAALAAVSRSARPAPSLLDLFEALRVAHALRDRHGARLVRKAIARNAGTVGGVS</sequence>
<name>A0ABU2K2M1_9ACTN</name>
<reference evidence="2" key="1">
    <citation type="submission" date="2023-07" db="EMBL/GenBank/DDBJ databases">
        <title>30 novel species of actinomycetes from the DSMZ collection.</title>
        <authorList>
            <person name="Nouioui I."/>
        </authorList>
    </citation>
    <scope>NUCLEOTIDE SEQUENCE [LARGE SCALE GENOMIC DNA]</scope>
    <source>
        <strain evidence="2">DSM 44915</strain>
    </source>
</reference>
<proteinExistence type="predicted"/>
<organism evidence="1 2">
    <name type="scientific">Streptomyces chisholmiae</name>
    <dbReference type="NCBI Taxonomy" id="3075540"/>
    <lineage>
        <taxon>Bacteria</taxon>
        <taxon>Bacillati</taxon>
        <taxon>Actinomycetota</taxon>
        <taxon>Actinomycetes</taxon>
        <taxon>Kitasatosporales</taxon>
        <taxon>Streptomycetaceae</taxon>
        <taxon>Streptomyces</taxon>
    </lineage>
</organism>
<accession>A0ABU2K2M1</accession>
<protein>
    <submittedName>
        <fullName evidence="1">Uncharacterized protein</fullName>
    </submittedName>
</protein>
<comment type="caution">
    <text evidence="1">The sequence shown here is derived from an EMBL/GenBank/DDBJ whole genome shotgun (WGS) entry which is preliminary data.</text>
</comment>
<dbReference type="Proteomes" id="UP001183410">
    <property type="component" value="Unassembled WGS sequence"/>
</dbReference>